<sequence>MATAMKTMQPKGLQKTAPTGRVSSNLKANKTDVKSISTINRDSKLDSLTLKRKRPGNDTYDNKLQFKARRDSSLGSFDCVSDEKIRAVQLQNRVIEQSKILQAHKERLEKQSGNNCKLKALLHDCTKTVEGLEETVEGLDQIIKEWEKHFHQRDEPKRTMAKITGVEHCLNKHDARLQGLEEEQKRYASRLDTLQTEGDAYHSDLSDLKENMEANKVGIEMRNEDMIEVKKDVEVNVRRIELQNETTHALEARLLSYELVLAGIEKEFDSLRREQDEKIAQLARENKRQDQRIEQLDRESKWQDERIRSQERTIAQQGGMIKKQDVKINGHENRMIGQSKCLIEHNSKAKKQDEKMMQQVKEMENQAKQIEEKNRTIEEQAKKLAHFECSNREHLLQQDIAMAKQAKEVGNQAGQIEEQNKAMEEQAMRLEQLDCTSRQRILELQADLEGQTKAAVSEAEIKLEADLESVKKLVTVSENASSIPKTSAAELRTLRFQMELIKARLDRHEVTNRNLISKATTQELSLTAVSEKLKAMGKQLSSIQAAQSEVSSRLDDHITSERLKAEIENLQNHIRECWDRLKERIELHRQGLVSGVNQRVVTIHEHLAVLTSGLNAINGEHERVVGHLANIAAPFRPAPPAQHIQHHMVDRNAISPQPIPVDDGGALVPISHTAPPAPSHPSGLQRSGPQPVRRSSTGDM</sequence>
<keyword evidence="4" id="KW-1185">Reference proteome</keyword>
<accession>A0A922NE76</accession>
<feature type="coiled-coil region" evidence="1">
    <location>
        <begin position="129"/>
        <end position="197"/>
    </location>
</feature>
<proteinExistence type="predicted"/>
<keyword evidence="1" id="KW-0175">Coiled coil</keyword>
<dbReference type="OrthoDB" id="10423764at2759"/>
<dbReference type="Proteomes" id="UP000249757">
    <property type="component" value="Unassembled WGS sequence"/>
</dbReference>
<protein>
    <submittedName>
        <fullName evidence="3">CCDC158 multi-domain protein</fullName>
    </submittedName>
</protein>
<feature type="region of interest" description="Disordered" evidence="2">
    <location>
        <begin position="654"/>
        <end position="700"/>
    </location>
</feature>
<name>A0A922NE76_9PLEO</name>
<feature type="coiled-coil region" evidence="1">
    <location>
        <begin position="261"/>
        <end position="299"/>
    </location>
</feature>
<feature type="compositionally biased region" description="Polar residues" evidence="2">
    <location>
        <begin position="684"/>
        <end position="700"/>
    </location>
</feature>
<gene>
    <name evidence="3" type="ORF">Ptr86124_006956</name>
</gene>
<organism evidence="3 4">
    <name type="scientific">Pyrenophora tritici-repentis</name>
    <dbReference type="NCBI Taxonomy" id="45151"/>
    <lineage>
        <taxon>Eukaryota</taxon>
        <taxon>Fungi</taxon>
        <taxon>Dikarya</taxon>
        <taxon>Ascomycota</taxon>
        <taxon>Pezizomycotina</taxon>
        <taxon>Dothideomycetes</taxon>
        <taxon>Pleosporomycetidae</taxon>
        <taxon>Pleosporales</taxon>
        <taxon>Pleosporineae</taxon>
        <taxon>Pleosporaceae</taxon>
        <taxon>Pyrenophora</taxon>
    </lineage>
</organism>
<evidence type="ECO:0000256" key="2">
    <source>
        <dbReference type="SAM" id="MobiDB-lite"/>
    </source>
</evidence>
<dbReference type="AlphaFoldDB" id="A0A922NE76"/>
<evidence type="ECO:0000313" key="3">
    <source>
        <dbReference type="EMBL" id="KAI1514326.1"/>
    </source>
</evidence>
<dbReference type="EMBL" id="NRDI02000008">
    <property type="protein sequence ID" value="KAI1514326.1"/>
    <property type="molecule type" value="Genomic_DNA"/>
</dbReference>
<feature type="coiled-coil region" evidence="1">
    <location>
        <begin position="346"/>
        <end position="436"/>
    </location>
</feature>
<evidence type="ECO:0000256" key="1">
    <source>
        <dbReference type="SAM" id="Coils"/>
    </source>
</evidence>
<comment type="caution">
    <text evidence="3">The sequence shown here is derived from an EMBL/GenBank/DDBJ whole genome shotgun (WGS) entry which is preliminary data.</text>
</comment>
<evidence type="ECO:0000313" key="4">
    <source>
        <dbReference type="Proteomes" id="UP000249757"/>
    </source>
</evidence>
<reference evidence="4" key="1">
    <citation type="journal article" date="2022" name="Microb. Genom.">
        <title>A global pangenome for the wheat fungal pathogen Pyrenophora tritici-repentis and prediction of effector protein structural homology.</title>
        <authorList>
            <person name="Moolhuijzen P.M."/>
            <person name="See P.T."/>
            <person name="Shi G."/>
            <person name="Powell H.R."/>
            <person name="Cockram J."/>
            <person name="Jorgensen L.N."/>
            <person name="Benslimane H."/>
            <person name="Strelkov S.E."/>
            <person name="Turner J."/>
            <person name="Liu Z."/>
            <person name="Moffat C.S."/>
        </authorList>
    </citation>
    <scope>NUCLEOTIDE SEQUENCE [LARGE SCALE GENOMIC DNA]</scope>
</reference>
<feature type="region of interest" description="Disordered" evidence="2">
    <location>
        <begin position="1"/>
        <end position="23"/>
    </location>
</feature>